<feature type="non-terminal residue" evidence="2">
    <location>
        <position position="636"/>
    </location>
</feature>
<feature type="compositionally biased region" description="Basic residues" evidence="1">
    <location>
        <begin position="490"/>
        <end position="512"/>
    </location>
</feature>
<dbReference type="SUPFAM" id="SSF52047">
    <property type="entry name" value="RNI-like"/>
    <property type="match status" value="1"/>
</dbReference>
<protein>
    <submittedName>
        <fullName evidence="2">Uncharacterized protein</fullName>
    </submittedName>
</protein>
<feature type="region of interest" description="Disordered" evidence="1">
    <location>
        <begin position="427"/>
        <end position="513"/>
    </location>
</feature>
<reference evidence="2" key="1">
    <citation type="submission" date="2021-01" db="EMBL/GenBank/DDBJ databases">
        <authorList>
            <person name="Corre E."/>
            <person name="Pelletier E."/>
            <person name="Niang G."/>
            <person name="Scheremetjew M."/>
            <person name="Finn R."/>
            <person name="Kale V."/>
            <person name="Holt S."/>
            <person name="Cochrane G."/>
            <person name="Meng A."/>
            <person name="Brown T."/>
            <person name="Cohen L."/>
        </authorList>
    </citation>
    <scope>NUCLEOTIDE SEQUENCE</scope>
    <source>
        <strain evidence="2">NY070348D</strain>
    </source>
</reference>
<organism evidence="2">
    <name type="scientific">Mucochytrium quahogii</name>
    <dbReference type="NCBI Taxonomy" id="96639"/>
    <lineage>
        <taxon>Eukaryota</taxon>
        <taxon>Sar</taxon>
        <taxon>Stramenopiles</taxon>
        <taxon>Bigyra</taxon>
        <taxon>Labyrinthulomycetes</taxon>
        <taxon>Thraustochytrida</taxon>
        <taxon>Thraustochytriidae</taxon>
        <taxon>Mucochytrium</taxon>
    </lineage>
</organism>
<dbReference type="PANTHER" id="PTHR24110:SF3">
    <property type="entry name" value="CENTROSOMAL PROTEIN OF 78 KDA"/>
    <property type="match status" value="1"/>
</dbReference>
<evidence type="ECO:0000313" key="2">
    <source>
        <dbReference type="EMBL" id="CAD9669217.1"/>
    </source>
</evidence>
<gene>
    <name evidence="2" type="ORF">QSP1433_LOCUS2738</name>
</gene>
<dbReference type="EMBL" id="HBHK01004572">
    <property type="protein sequence ID" value="CAD9669217.1"/>
    <property type="molecule type" value="Transcribed_RNA"/>
</dbReference>
<dbReference type="Gene3D" id="3.80.10.10">
    <property type="entry name" value="Ribonuclease Inhibitor"/>
    <property type="match status" value="2"/>
</dbReference>
<sequence>MEQSGKHAYSPAQELYAQARMAVRRVDVDAELMQFLKYGMVLADIDGYSEEQLEVLEFILSRCQSGEINEVRLACGAGNAVHIRRKLRCLGLTEPLVFQKRFNRRFCSALRQGIQCDSFLTRLELYGIRIDPEAAKELGKGLLKNKTICFFSISGSECGDAAFGGLAPGLAGSTSIQDLVLSGCALTDRSARDICRVLGSHSQRRSEQRWGHSLRRMDRNFEDNPLHIEDLNKISLMGVLAVDLSENYLEDIFASAIARSLVADDWLGAINLRNNRITSTGVNAIYITADQSNDALACVDMSGNLSNDDESVRKLDELFRIRSTSLDRGILARTVPNLDASNNARGANELVTEPLLSRPNPAAVIAAAIIRWQSGHQLSSEITDVIASLAQWNRAEDKFPTPSVPKGESISIPRIAFSDDQATTWQSFETPPAQTSGAGANTTTEPEWGSAILEVSDTQDRVEDSAMEQMGPVNDNKEVPPFAQTETRTTSKKSATKKHRKKKKKQSKKKSKETRIALAFADEINKAIRSYAAQLDNPEVAEILLEKCTGVAGSEQALPKAATDSSSKDENESLEILERSVEQLNACIDRMGAPATPIGQSHNSIGDADIVEDITDKVADRLAKMWGSESQENLNR</sequence>
<dbReference type="InterPro" id="IPR032675">
    <property type="entry name" value="LRR_dom_sf"/>
</dbReference>
<dbReference type="AlphaFoldDB" id="A0A7S2RFC7"/>
<dbReference type="PANTHER" id="PTHR24110">
    <property type="entry name" value="CENTROSOMAL PROTEIN OF 78 KDA"/>
    <property type="match status" value="1"/>
</dbReference>
<feature type="compositionally biased region" description="Polar residues" evidence="1">
    <location>
        <begin position="427"/>
        <end position="445"/>
    </location>
</feature>
<evidence type="ECO:0000256" key="1">
    <source>
        <dbReference type="SAM" id="MobiDB-lite"/>
    </source>
</evidence>
<proteinExistence type="predicted"/>
<name>A0A7S2RFC7_9STRA</name>
<accession>A0A7S2RFC7</accession>